<dbReference type="eggNOG" id="COG3195">
    <property type="taxonomic scope" value="Bacteria"/>
</dbReference>
<dbReference type="Pfam" id="PF09349">
    <property type="entry name" value="OHCU_decarbox"/>
    <property type="match status" value="2"/>
</dbReference>
<comment type="pathway">
    <text evidence="2">Purine metabolism; urate degradation; (S)-allantoin from urate: step 3/3.</text>
</comment>
<feature type="domain" description="Oxo-4-hydroxy-4-carboxy-5-ureidoimidazoline decarboxylase" evidence="7">
    <location>
        <begin position="28"/>
        <end position="80"/>
    </location>
</feature>
<dbReference type="Gene3D" id="1.10.3330.10">
    <property type="entry name" value="Oxo-4-hydroxy-4-carboxy-5-ureidoimidazoline decarboxylase"/>
    <property type="match status" value="1"/>
</dbReference>
<dbReference type="Proteomes" id="UP000095329">
    <property type="component" value="Unassembled WGS sequence"/>
</dbReference>
<evidence type="ECO:0000256" key="4">
    <source>
        <dbReference type="ARBA" id="ARBA00022631"/>
    </source>
</evidence>
<dbReference type="NCBIfam" id="NF010372">
    <property type="entry name" value="PRK13798.1"/>
    <property type="match status" value="1"/>
</dbReference>
<evidence type="ECO:0000256" key="3">
    <source>
        <dbReference type="ARBA" id="ARBA00012257"/>
    </source>
</evidence>
<name>A0A1D3DQV9_9ACTN</name>
<dbReference type="EC" id="4.1.1.97" evidence="3"/>
<dbReference type="AlphaFoldDB" id="A0A1D3DQV9"/>
<feature type="domain" description="Oxo-4-hydroxy-4-carboxy-5-ureidoimidazoline decarboxylase" evidence="7">
    <location>
        <begin position="94"/>
        <end position="162"/>
    </location>
</feature>
<comment type="caution">
    <text evidence="8">The sequence shown here is derived from an EMBL/GenBank/DDBJ whole genome shotgun (WGS) entry which is preliminary data.</text>
</comment>
<protein>
    <recommendedName>
        <fullName evidence="3">2-oxo-4-hydroxy-4-carboxy-5-ureidoimidazoline decarboxylase</fullName>
        <ecNumber evidence="3">4.1.1.97</ecNumber>
    </recommendedName>
</protein>
<organism evidence="8 9">
    <name type="scientific">Streptomyces thermolilacinus SPC6</name>
    <dbReference type="NCBI Taxonomy" id="1306406"/>
    <lineage>
        <taxon>Bacteria</taxon>
        <taxon>Bacillati</taxon>
        <taxon>Actinomycetota</taxon>
        <taxon>Actinomycetes</taxon>
        <taxon>Kitasatosporales</taxon>
        <taxon>Streptomycetaceae</taxon>
        <taxon>Streptomyces</taxon>
    </lineage>
</organism>
<dbReference type="InterPro" id="IPR018020">
    <property type="entry name" value="OHCU_decarboxylase"/>
</dbReference>
<reference evidence="8 9" key="1">
    <citation type="journal article" date="2013" name="Genome Announc.">
        <title>Genome Sequence of Streptomyces violaceusniger Strain SPC6, a Halotolerant Streptomycete That Exhibits Rapid Growth and Development.</title>
        <authorList>
            <person name="Chen X."/>
            <person name="Zhang B."/>
            <person name="Zhang W."/>
            <person name="Wu X."/>
            <person name="Zhang M."/>
            <person name="Chen T."/>
            <person name="Liu G."/>
            <person name="Dyson P."/>
        </authorList>
    </citation>
    <scope>NUCLEOTIDE SEQUENCE [LARGE SCALE GENOMIC DNA]</scope>
    <source>
        <strain evidence="8 9">SPC6</strain>
    </source>
</reference>
<dbReference type="PANTHER" id="PTHR43466:SF1">
    <property type="entry name" value="2-OXO-4-HYDROXY-4-CARBOXY-5-UREIDOIMIDAZOLINE DECARBOXYLASE-RELATED"/>
    <property type="match status" value="1"/>
</dbReference>
<evidence type="ECO:0000259" key="7">
    <source>
        <dbReference type="Pfam" id="PF09349"/>
    </source>
</evidence>
<keyword evidence="5" id="KW-0210">Decarboxylase</keyword>
<proteinExistence type="predicted"/>
<evidence type="ECO:0000256" key="1">
    <source>
        <dbReference type="ARBA" id="ARBA00001163"/>
    </source>
</evidence>
<evidence type="ECO:0000256" key="6">
    <source>
        <dbReference type="ARBA" id="ARBA00023239"/>
    </source>
</evidence>
<dbReference type="GO" id="GO:0051997">
    <property type="term" value="F:2-oxo-4-hydroxy-4-carboxy-5-ureidoimidazoline decarboxylase activity"/>
    <property type="evidence" value="ECO:0007669"/>
    <property type="project" value="UniProtKB-EC"/>
</dbReference>
<evidence type="ECO:0000256" key="2">
    <source>
        <dbReference type="ARBA" id="ARBA00004754"/>
    </source>
</evidence>
<dbReference type="EMBL" id="ASHX02000001">
    <property type="protein sequence ID" value="OEJ94712.1"/>
    <property type="molecule type" value="Genomic_DNA"/>
</dbReference>
<evidence type="ECO:0000256" key="5">
    <source>
        <dbReference type="ARBA" id="ARBA00022793"/>
    </source>
</evidence>
<dbReference type="GO" id="GO:0006144">
    <property type="term" value="P:purine nucleobase metabolic process"/>
    <property type="evidence" value="ECO:0007669"/>
    <property type="project" value="UniProtKB-KW"/>
</dbReference>
<dbReference type="SUPFAM" id="SSF158694">
    <property type="entry name" value="UraD-Like"/>
    <property type="match status" value="1"/>
</dbReference>
<dbReference type="GO" id="GO:0019628">
    <property type="term" value="P:urate catabolic process"/>
    <property type="evidence" value="ECO:0007669"/>
    <property type="project" value="TreeGrafter"/>
</dbReference>
<keyword evidence="9" id="KW-1185">Reference proteome</keyword>
<evidence type="ECO:0000313" key="9">
    <source>
        <dbReference type="Proteomes" id="UP000095329"/>
    </source>
</evidence>
<gene>
    <name evidence="8" type="ORF">J116_009745</name>
</gene>
<sequence length="181" mass="19452">MPGQARPATCPAARPADLLALFNDAPGLAAEAALLACCGSRRWAHRVAAHRPYPTVEALLAAADEAAYDLSRADLDEALGDETAPVLPPGTPSSAHTALRHAHDAYLARFGHAYIVCLDADRPEEHLDRVLGGIRSRLDNEAEEERVVSAEELRRLTRTRLARLVTEKGGSTDHSRPSVPV</sequence>
<accession>A0A1D3DQV9</accession>
<comment type="catalytic activity">
    <reaction evidence="1">
        <text>5-hydroxy-2-oxo-4-ureido-2,5-dihydro-1H-imidazole-5-carboxylate + H(+) = (S)-allantoin + CO2</text>
        <dbReference type="Rhea" id="RHEA:26301"/>
        <dbReference type="ChEBI" id="CHEBI:15378"/>
        <dbReference type="ChEBI" id="CHEBI:15678"/>
        <dbReference type="ChEBI" id="CHEBI:16526"/>
        <dbReference type="ChEBI" id="CHEBI:58639"/>
        <dbReference type="EC" id="4.1.1.97"/>
    </reaction>
</comment>
<keyword evidence="6" id="KW-0456">Lyase</keyword>
<dbReference type="PANTHER" id="PTHR43466">
    <property type="entry name" value="2-OXO-4-HYDROXY-4-CARBOXY-5-UREIDOIMIDAZOLINE DECARBOXYLASE-RELATED"/>
    <property type="match status" value="1"/>
</dbReference>
<dbReference type="STRING" id="1306406.J116_009745"/>
<keyword evidence="4" id="KW-0659">Purine metabolism</keyword>
<dbReference type="InterPro" id="IPR036778">
    <property type="entry name" value="OHCU_decarboxylase_sf"/>
</dbReference>
<evidence type="ECO:0000313" key="8">
    <source>
        <dbReference type="EMBL" id="OEJ94712.1"/>
    </source>
</evidence>